<dbReference type="PANTHER" id="PTHR12300">
    <property type="entry name" value="HVA22-LIKE PROTEINS"/>
    <property type="match status" value="1"/>
</dbReference>
<accession>A0ABR4AXP9</accession>
<keyword evidence="4" id="KW-1185">Reference proteome</keyword>
<name>A0ABR4AXP9_9LECA</name>
<feature type="compositionally biased region" description="Acidic residues" evidence="2">
    <location>
        <begin position="273"/>
        <end position="282"/>
    </location>
</feature>
<dbReference type="EMBL" id="JBHFEH010000063">
    <property type="protein sequence ID" value="KAL2049444.1"/>
    <property type="molecule type" value="Genomic_DNA"/>
</dbReference>
<evidence type="ECO:0000313" key="3">
    <source>
        <dbReference type="EMBL" id="KAL2049444.1"/>
    </source>
</evidence>
<evidence type="ECO:0000256" key="1">
    <source>
        <dbReference type="RuleBase" id="RU362006"/>
    </source>
</evidence>
<proteinExistence type="inferred from homology"/>
<dbReference type="Pfam" id="PF03134">
    <property type="entry name" value="TB2_DP1_HVA22"/>
    <property type="match status" value="1"/>
</dbReference>
<dbReference type="InterPro" id="IPR004345">
    <property type="entry name" value="TB2_DP1_HVA22"/>
</dbReference>
<organism evidence="3 4">
    <name type="scientific">Lepraria finkii</name>
    <dbReference type="NCBI Taxonomy" id="1340010"/>
    <lineage>
        <taxon>Eukaryota</taxon>
        <taxon>Fungi</taxon>
        <taxon>Dikarya</taxon>
        <taxon>Ascomycota</taxon>
        <taxon>Pezizomycotina</taxon>
        <taxon>Lecanoromycetes</taxon>
        <taxon>OSLEUM clade</taxon>
        <taxon>Lecanoromycetidae</taxon>
        <taxon>Lecanorales</taxon>
        <taxon>Lecanorineae</taxon>
        <taxon>Stereocaulaceae</taxon>
        <taxon>Lepraria</taxon>
    </lineage>
</organism>
<feature type="transmembrane region" description="Helical" evidence="1">
    <location>
        <begin position="38"/>
        <end position="57"/>
    </location>
</feature>
<protein>
    <recommendedName>
        <fullName evidence="1">Protein YOP1</fullName>
    </recommendedName>
</protein>
<evidence type="ECO:0000256" key="2">
    <source>
        <dbReference type="SAM" id="MobiDB-lite"/>
    </source>
</evidence>
<comment type="caution">
    <text evidence="1">Lacks conserved residue(s) required for the propagation of feature annotation.</text>
</comment>
<feature type="region of interest" description="Disordered" evidence="2">
    <location>
        <begin position="253"/>
        <end position="318"/>
    </location>
</feature>
<gene>
    <name evidence="3" type="ORF">ABVK25_010239</name>
</gene>
<comment type="caution">
    <text evidence="3">The sequence shown here is derived from an EMBL/GenBank/DDBJ whole genome shotgun (WGS) entry which is preliminary data.</text>
</comment>
<keyword evidence="1" id="KW-0812">Transmembrane</keyword>
<dbReference type="Proteomes" id="UP001590951">
    <property type="component" value="Unassembled WGS sequence"/>
</dbReference>
<comment type="similarity">
    <text evidence="1">Belongs to the DP1 family.</text>
</comment>
<keyword evidence="1" id="KW-1133">Transmembrane helix</keyword>
<dbReference type="PANTHER" id="PTHR12300:SF177">
    <property type="entry name" value="PROTEIN YOP1"/>
    <property type="match status" value="1"/>
</dbReference>
<feature type="transmembrane region" description="Helical" evidence="1">
    <location>
        <begin position="6"/>
        <end position="26"/>
    </location>
</feature>
<keyword evidence="1" id="KW-0472">Membrane</keyword>
<reference evidence="3 4" key="1">
    <citation type="submission" date="2024-09" db="EMBL/GenBank/DDBJ databases">
        <title>Rethinking Asexuality: The Enigmatic Case of Functional Sexual Genes in Lepraria (Stereocaulaceae).</title>
        <authorList>
            <person name="Doellman M."/>
            <person name="Sun Y."/>
            <person name="Barcenas-Pena A."/>
            <person name="Lumbsch H.T."/>
            <person name="Grewe F."/>
        </authorList>
    </citation>
    <scope>NUCLEOTIDE SEQUENCE [LARGE SCALE GENOMIC DNA]</scope>
    <source>
        <strain evidence="3 4">Grewe 0041</strain>
    </source>
</reference>
<sequence>MFDVFPNLLSSIITILFPIFASYKALRTSDPAQLTPWLMYWVVLSSFSLVESWTWFILSWVPLYAYLRLFILFYLVLPQTQGAKLLYQTHIHPFLAHHEHEIDHLITSAHDRAKSAGLIYLKHAIEFIKENLLGIQPKARQEIPQPGANYAQSLLSRFNLPSARQGLAAPTGDFYGLLSAALGTISASSGATMEAQAEDLSRSGTLIPQGMTSTSEKMTFLSTQRERLRVLLSALDKEASDLGTEATIEKDVEKRMAGQQSGEGLRKSRSEAEFEEIGEEELKEDRDRKAPAGGWLPWNWSPKAGGEKATASGVDTGT</sequence>
<evidence type="ECO:0000313" key="4">
    <source>
        <dbReference type="Proteomes" id="UP001590951"/>
    </source>
</evidence>
<comment type="subcellular location">
    <subcellularLocation>
        <location evidence="1">Membrane</location>
        <topology evidence="1">Multi-pass membrane protein</topology>
    </subcellularLocation>
</comment>